<organism evidence="1 2">
    <name type="scientific">Secundilactobacillus malefermentans</name>
    <dbReference type="NCBI Taxonomy" id="176292"/>
    <lineage>
        <taxon>Bacteria</taxon>
        <taxon>Bacillati</taxon>
        <taxon>Bacillota</taxon>
        <taxon>Bacilli</taxon>
        <taxon>Lactobacillales</taxon>
        <taxon>Lactobacillaceae</taxon>
        <taxon>Secundilactobacillus</taxon>
    </lineage>
</organism>
<evidence type="ECO:0000313" key="1">
    <source>
        <dbReference type="EMBL" id="TDG71135.1"/>
    </source>
</evidence>
<name>A0A4R5ND10_9LACO</name>
<dbReference type="Proteomes" id="UP000294854">
    <property type="component" value="Unassembled WGS sequence"/>
</dbReference>
<reference evidence="1 2" key="1">
    <citation type="journal article" date="2019" name="Appl. Microbiol. Biotechnol.">
        <title>Uncovering carbohydrate metabolism through a genotype-phenotype association study of 56 lactic acid bacteria genomes.</title>
        <authorList>
            <person name="Buron-Moles G."/>
            <person name="Chailyan A."/>
            <person name="Dolejs I."/>
            <person name="Forster J."/>
            <person name="Miks M.H."/>
        </authorList>
    </citation>
    <scope>NUCLEOTIDE SEQUENCE [LARGE SCALE GENOMIC DNA]</scope>
    <source>
        <strain evidence="1 2">ATCC 49373</strain>
    </source>
</reference>
<evidence type="ECO:0000313" key="2">
    <source>
        <dbReference type="Proteomes" id="UP000294854"/>
    </source>
</evidence>
<accession>A0A4R5ND10</accession>
<dbReference type="EMBL" id="PUFO01000108">
    <property type="protein sequence ID" value="TDG71135.1"/>
    <property type="molecule type" value="Genomic_DNA"/>
</dbReference>
<dbReference type="RefSeq" id="WP_010620010.1">
    <property type="nucleotide sequence ID" value="NZ_CP042371.1"/>
</dbReference>
<gene>
    <name evidence="1" type="ORF">C5L31_001509</name>
</gene>
<proteinExistence type="predicted"/>
<sequence>MSFHFDADALNFKHELSEDEIKSLRRKYDKSSTDNKIKSTSGEFVTIDYSENFEPEIELFVERSFYEQTIYLSDTHDIYDIEDSTTTKHESFDTDGKRSLIA</sequence>
<dbReference type="AlphaFoldDB" id="A0A4R5ND10"/>
<comment type="caution">
    <text evidence="1">The sequence shown here is derived from an EMBL/GenBank/DDBJ whole genome shotgun (WGS) entry which is preliminary data.</text>
</comment>
<keyword evidence="2" id="KW-1185">Reference proteome</keyword>
<protein>
    <submittedName>
        <fullName evidence="1">Uncharacterized protein</fullName>
    </submittedName>
</protein>